<accession>A0A0E9X975</accession>
<reference evidence="1" key="2">
    <citation type="journal article" date="2015" name="Fish Shellfish Immunol.">
        <title>Early steps in the European eel (Anguilla anguilla)-Vibrio vulnificus interaction in the gills: Role of the RtxA13 toxin.</title>
        <authorList>
            <person name="Callol A."/>
            <person name="Pajuelo D."/>
            <person name="Ebbesson L."/>
            <person name="Teles M."/>
            <person name="MacKenzie S."/>
            <person name="Amaro C."/>
        </authorList>
    </citation>
    <scope>NUCLEOTIDE SEQUENCE</scope>
</reference>
<reference evidence="1" key="1">
    <citation type="submission" date="2014-11" db="EMBL/GenBank/DDBJ databases">
        <authorList>
            <person name="Amaro Gonzalez C."/>
        </authorList>
    </citation>
    <scope>NUCLEOTIDE SEQUENCE</scope>
</reference>
<dbReference type="AlphaFoldDB" id="A0A0E9X975"/>
<proteinExistence type="predicted"/>
<protein>
    <submittedName>
        <fullName evidence="1">Uncharacterized protein</fullName>
    </submittedName>
</protein>
<sequence length="27" mass="3061">MSVDMCSICTLEKGSMTRMRFCSSRLS</sequence>
<organism evidence="1">
    <name type="scientific">Anguilla anguilla</name>
    <name type="common">European freshwater eel</name>
    <name type="synonym">Muraena anguilla</name>
    <dbReference type="NCBI Taxonomy" id="7936"/>
    <lineage>
        <taxon>Eukaryota</taxon>
        <taxon>Metazoa</taxon>
        <taxon>Chordata</taxon>
        <taxon>Craniata</taxon>
        <taxon>Vertebrata</taxon>
        <taxon>Euteleostomi</taxon>
        <taxon>Actinopterygii</taxon>
        <taxon>Neopterygii</taxon>
        <taxon>Teleostei</taxon>
        <taxon>Anguilliformes</taxon>
        <taxon>Anguillidae</taxon>
        <taxon>Anguilla</taxon>
    </lineage>
</organism>
<dbReference type="EMBL" id="GBXM01009398">
    <property type="protein sequence ID" value="JAH99179.1"/>
    <property type="molecule type" value="Transcribed_RNA"/>
</dbReference>
<evidence type="ECO:0000313" key="1">
    <source>
        <dbReference type="EMBL" id="JAH99179.1"/>
    </source>
</evidence>
<name>A0A0E9X975_ANGAN</name>